<gene>
    <name evidence="2" type="ORF">ACFSMZ_15265</name>
</gene>
<dbReference type="RefSeq" id="WP_345098494.1">
    <property type="nucleotide sequence ID" value="NZ_BAABGS010000017.1"/>
</dbReference>
<evidence type="ECO:0000259" key="1">
    <source>
        <dbReference type="Pfam" id="PF03796"/>
    </source>
</evidence>
<dbReference type="Gene3D" id="3.40.50.300">
    <property type="entry name" value="P-loop containing nucleotide triphosphate hydrolases"/>
    <property type="match status" value="1"/>
</dbReference>
<proteinExistence type="predicted"/>
<protein>
    <submittedName>
        <fullName evidence="2">DnaB-like helicase C-terminal domain-containing protein</fullName>
    </submittedName>
</protein>
<accession>A0ABW5DKU8</accession>
<organism evidence="2 3">
    <name type="scientific">Chelativorans composti</name>
    <dbReference type="NCBI Taxonomy" id="768533"/>
    <lineage>
        <taxon>Bacteria</taxon>
        <taxon>Pseudomonadati</taxon>
        <taxon>Pseudomonadota</taxon>
        <taxon>Alphaproteobacteria</taxon>
        <taxon>Hyphomicrobiales</taxon>
        <taxon>Phyllobacteriaceae</taxon>
        <taxon>Chelativorans</taxon>
    </lineage>
</organism>
<feature type="domain" description="SF4 helicase" evidence="1">
    <location>
        <begin position="190"/>
        <end position="372"/>
    </location>
</feature>
<reference evidence="3" key="1">
    <citation type="journal article" date="2019" name="Int. J. Syst. Evol. Microbiol.">
        <title>The Global Catalogue of Microorganisms (GCM) 10K type strain sequencing project: providing services to taxonomists for standard genome sequencing and annotation.</title>
        <authorList>
            <consortium name="The Broad Institute Genomics Platform"/>
            <consortium name="The Broad Institute Genome Sequencing Center for Infectious Disease"/>
            <person name="Wu L."/>
            <person name="Ma J."/>
        </authorList>
    </citation>
    <scope>NUCLEOTIDE SEQUENCE [LARGE SCALE GENOMIC DNA]</scope>
    <source>
        <strain evidence="3">KCTC 23707</strain>
    </source>
</reference>
<comment type="caution">
    <text evidence="2">The sequence shown here is derived from an EMBL/GenBank/DDBJ whole genome shotgun (WGS) entry which is preliminary data.</text>
</comment>
<dbReference type="InterPro" id="IPR007694">
    <property type="entry name" value="DNA_helicase_DnaB-like_C"/>
</dbReference>
<name>A0ABW5DKU8_9HYPH</name>
<evidence type="ECO:0000313" key="2">
    <source>
        <dbReference type="EMBL" id="MFD2261108.1"/>
    </source>
</evidence>
<dbReference type="EMBL" id="JBHUIR010000059">
    <property type="protein sequence ID" value="MFD2261108.1"/>
    <property type="molecule type" value="Genomic_DNA"/>
</dbReference>
<dbReference type="Proteomes" id="UP001597373">
    <property type="component" value="Unassembled WGS sequence"/>
</dbReference>
<dbReference type="Pfam" id="PF03796">
    <property type="entry name" value="DnaB_C"/>
    <property type="match status" value="1"/>
</dbReference>
<dbReference type="SUPFAM" id="SSF52540">
    <property type="entry name" value="P-loop containing nucleoside triphosphate hydrolases"/>
    <property type="match status" value="1"/>
</dbReference>
<keyword evidence="3" id="KW-1185">Reference proteome</keyword>
<sequence>MSEAETEVANDAKFEFDAGFQSKIASLFLRDTSFALKTNDLIQPEYFTEDATGALIRIAKDHLRVYKSVPDLKILPTLIKDEIAAKRLRPDMLEGVKAVIKEAIKADLSNPDYVVDQVVRFAKHQAIEQAMMRSIPLLEKGQFDKIAEIMKKATSVGLTVDDGDYDYWAEIENRTKERADLLAGKIVREGITTGYPDIDGNLYHYGWGRRELSCIMGAAKAGKSMSLGDFGRNASLAGYNVLYITLEVSKKIIAERLDAANSDTLMRELHKDHARVEAAIKALRAKNAGHLRIREYASGTCKPSQVNRLIEDYRANGIIFDLVIVDYADIMAAEYRSDSMIENLRTIYIDLRAIAFEHNIAVLTATQTNREGARASTAKATDIGDDWNKARTVDILIGINATDAEKAAGEARLTWLLSRNTEDGFSLRIKQDRQKMKFLTKVLGRV</sequence>
<dbReference type="InterPro" id="IPR027417">
    <property type="entry name" value="P-loop_NTPase"/>
</dbReference>
<evidence type="ECO:0000313" key="3">
    <source>
        <dbReference type="Proteomes" id="UP001597373"/>
    </source>
</evidence>